<gene>
    <name evidence="2" type="ORF">WICPIJ_008516</name>
</gene>
<keyword evidence="1" id="KW-1133">Transmembrane helix</keyword>
<evidence type="ECO:0000256" key="1">
    <source>
        <dbReference type="SAM" id="Phobius"/>
    </source>
</evidence>
<protein>
    <submittedName>
        <fullName evidence="2">Uncharacterized protein</fullName>
    </submittedName>
</protein>
<keyword evidence="3" id="KW-1185">Reference proteome</keyword>
<reference evidence="2" key="2">
    <citation type="submission" date="2021-01" db="EMBL/GenBank/DDBJ databases">
        <authorList>
            <person name="Schikora-Tamarit M.A."/>
        </authorList>
    </citation>
    <scope>NUCLEOTIDE SEQUENCE</scope>
    <source>
        <strain evidence="2">CBS2887</strain>
    </source>
</reference>
<proteinExistence type="predicted"/>
<name>A0A9P8TI88_WICPI</name>
<organism evidence="2 3">
    <name type="scientific">Wickerhamomyces pijperi</name>
    <name type="common">Yeast</name>
    <name type="synonym">Pichia pijperi</name>
    <dbReference type="NCBI Taxonomy" id="599730"/>
    <lineage>
        <taxon>Eukaryota</taxon>
        <taxon>Fungi</taxon>
        <taxon>Dikarya</taxon>
        <taxon>Ascomycota</taxon>
        <taxon>Saccharomycotina</taxon>
        <taxon>Saccharomycetes</taxon>
        <taxon>Phaffomycetales</taxon>
        <taxon>Wickerhamomycetaceae</taxon>
        <taxon>Wickerhamomyces</taxon>
    </lineage>
</organism>
<evidence type="ECO:0000313" key="3">
    <source>
        <dbReference type="Proteomes" id="UP000774326"/>
    </source>
</evidence>
<dbReference type="AlphaFoldDB" id="A0A9P8TI88"/>
<keyword evidence="1" id="KW-0472">Membrane</keyword>
<keyword evidence="1" id="KW-0812">Transmembrane</keyword>
<sequence length="92" mass="10046">KTPTTKREVVTGNPSKYLDLPVRSLGIVVTVTLNLANLVKPHKTKKANTKASMVDWNPIAKAIEAGATPKLIKSAKLSNSWPIKELQDRSRA</sequence>
<dbReference type="Proteomes" id="UP000774326">
    <property type="component" value="Unassembled WGS sequence"/>
</dbReference>
<accession>A0A9P8TI88</accession>
<comment type="caution">
    <text evidence="2">The sequence shown here is derived from an EMBL/GenBank/DDBJ whole genome shotgun (WGS) entry which is preliminary data.</text>
</comment>
<feature type="non-terminal residue" evidence="2">
    <location>
        <position position="1"/>
    </location>
</feature>
<reference evidence="2" key="1">
    <citation type="journal article" date="2021" name="Open Biol.">
        <title>Shared evolutionary footprints suggest mitochondrial oxidative damage underlies multiple complex I losses in fungi.</title>
        <authorList>
            <person name="Schikora-Tamarit M.A."/>
            <person name="Marcet-Houben M."/>
            <person name="Nosek J."/>
            <person name="Gabaldon T."/>
        </authorList>
    </citation>
    <scope>NUCLEOTIDE SEQUENCE</scope>
    <source>
        <strain evidence="2">CBS2887</strain>
    </source>
</reference>
<dbReference type="EMBL" id="JAEUBG010004855">
    <property type="protein sequence ID" value="KAH3679801.1"/>
    <property type="molecule type" value="Genomic_DNA"/>
</dbReference>
<feature type="transmembrane region" description="Helical" evidence="1">
    <location>
        <begin position="20"/>
        <end position="39"/>
    </location>
</feature>
<evidence type="ECO:0000313" key="2">
    <source>
        <dbReference type="EMBL" id="KAH3679801.1"/>
    </source>
</evidence>